<evidence type="ECO:0000313" key="1">
    <source>
        <dbReference type="EMBL" id="OGL70413.1"/>
    </source>
</evidence>
<dbReference type="EMBL" id="MGDX01000030">
    <property type="protein sequence ID" value="OGL70413.1"/>
    <property type="molecule type" value="Genomic_DNA"/>
</dbReference>
<comment type="caution">
    <text evidence="1">The sequence shown here is derived from an EMBL/GenBank/DDBJ whole genome shotgun (WGS) entry which is preliminary data.</text>
</comment>
<reference evidence="1 2" key="1">
    <citation type="journal article" date="2016" name="Nat. Commun.">
        <title>Thousands of microbial genomes shed light on interconnected biogeochemical processes in an aquifer system.</title>
        <authorList>
            <person name="Anantharaman K."/>
            <person name="Brown C.T."/>
            <person name="Hug L.A."/>
            <person name="Sharon I."/>
            <person name="Castelle C.J."/>
            <person name="Probst A.J."/>
            <person name="Thomas B.C."/>
            <person name="Singh A."/>
            <person name="Wilkins M.J."/>
            <person name="Karaoz U."/>
            <person name="Brodie E.L."/>
            <person name="Williams K.H."/>
            <person name="Hubbard S.S."/>
            <person name="Banfield J.F."/>
        </authorList>
    </citation>
    <scope>NUCLEOTIDE SEQUENCE [LARGE SCALE GENOMIC DNA]</scope>
</reference>
<organism evidence="1 2">
    <name type="scientific">Candidatus Uhrbacteria bacterium RIFCSPHIGHO2_02_FULL_53_13</name>
    <dbReference type="NCBI Taxonomy" id="1802389"/>
    <lineage>
        <taxon>Bacteria</taxon>
        <taxon>Candidatus Uhriibacteriota</taxon>
    </lineage>
</organism>
<accession>A0A1F7TWL5</accession>
<sequence>MKRGLIVLCVIVWCFVLCDFSAQSSRWELDIAKAGNGTILEHKPFGIQLEFDRPDGSYFPCNFWHPTIHDYDSEKIHTPEPEREGVKCDVPCS</sequence>
<protein>
    <submittedName>
        <fullName evidence="1">Uncharacterized protein</fullName>
    </submittedName>
</protein>
<dbReference type="Proteomes" id="UP000177097">
    <property type="component" value="Unassembled WGS sequence"/>
</dbReference>
<evidence type="ECO:0000313" key="2">
    <source>
        <dbReference type="Proteomes" id="UP000177097"/>
    </source>
</evidence>
<gene>
    <name evidence="1" type="ORF">A3C17_04300</name>
</gene>
<name>A0A1F7TWL5_9BACT</name>
<dbReference type="AlphaFoldDB" id="A0A1F7TWL5"/>
<proteinExistence type="predicted"/>